<sequence>MVQDAFHLCIAGATHPSVLWALCRYVKLNWHNTTIYWLLVRRKQTLDRLSRSLFILPTCCFTNMICNSGSTTKDGDAFKYLELEELPDDSRVETSYGQTNETVSDETVSGTVSEAEFSTPTIEVSGIVSEAESSTPTRELRSFRAIPEFCYEASYRYLIIAVLDSAFLLNFPSALQVSVRVRDKADHSVKSIDDLLTHFKEEVAVFH</sequence>
<dbReference type="Proteomes" id="UP000655225">
    <property type="component" value="Unassembled WGS sequence"/>
</dbReference>
<organism evidence="1 2">
    <name type="scientific">Tetracentron sinense</name>
    <name type="common">Spur-leaf</name>
    <dbReference type="NCBI Taxonomy" id="13715"/>
    <lineage>
        <taxon>Eukaryota</taxon>
        <taxon>Viridiplantae</taxon>
        <taxon>Streptophyta</taxon>
        <taxon>Embryophyta</taxon>
        <taxon>Tracheophyta</taxon>
        <taxon>Spermatophyta</taxon>
        <taxon>Magnoliopsida</taxon>
        <taxon>Trochodendrales</taxon>
        <taxon>Trochodendraceae</taxon>
        <taxon>Tetracentron</taxon>
    </lineage>
</organism>
<dbReference type="AlphaFoldDB" id="A0A834YE72"/>
<dbReference type="EMBL" id="JABCRI010000021">
    <property type="protein sequence ID" value="KAF8380558.1"/>
    <property type="molecule type" value="Genomic_DNA"/>
</dbReference>
<evidence type="ECO:0000313" key="2">
    <source>
        <dbReference type="Proteomes" id="UP000655225"/>
    </source>
</evidence>
<name>A0A834YE72_TETSI</name>
<accession>A0A834YE72</accession>
<keyword evidence="2" id="KW-1185">Reference proteome</keyword>
<proteinExistence type="predicted"/>
<protein>
    <submittedName>
        <fullName evidence="1">Uncharacterized protein</fullName>
    </submittedName>
</protein>
<dbReference type="OrthoDB" id="5423599at2759"/>
<evidence type="ECO:0000313" key="1">
    <source>
        <dbReference type="EMBL" id="KAF8380558.1"/>
    </source>
</evidence>
<comment type="caution">
    <text evidence="1">The sequence shown here is derived from an EMBL/GenBank/DDBJ whole genome shotgun (WGS) entry which is preliminary data.</text>
</comment>
<reference evidence="1 2" key="1">
    <citation type="submission" date="2020-04" db="EMBL/GenBank/DDBJ databases">
        <title>Plant Genome Project.</title>
        <authorList>
            <person name="Zhang R.-G."/>
        </authorList>
    </citation>
    <scope>NUCLEOTIDE SEQUENCE [LARGE SCALE GENOMIC DNA]</scope>
    <source>
        <strain evidence="1">YNK0</strain>
        <tissue evidence="1">Leaf</tissue>
    </source>
</reference>
<gene>
    <name evidence="1" type="ORF">HHK36_028046</name>
</gene>